<feature type="region of interest" description="Disordered" evidence="2">
    <location>
        <begin position="1"/>
        <end position="182"/>
    </location>
</feature>
<gene>
    <name evidence="4" type="ORF">OGATHE_005308</name>
</gene>
<evidence type="ECO:0000256" key="1">
    <source>
        <dbReference type="PROSITE-ProRule" id="PRU00176"/>
    </source>
</evidence>
<organism evidence="4 5">
    <name type="scientific">Ogataea polymorpha</name>
    <dbReference type="NCBI Taxonomy" id="460523"/>
    <lineage>
        <taxon>Eukaryota</taxon>
        <taxon>Fungi</taxon>
        <taxon>Dikarya</taxon>
        <taxon>Ascomycota</taxon>
        <taxon>Saccharomycotina</taxon>
        <taxon>Pichiomycetes</taxon>
        <taxon>Pichiales</taxon>
        <taxon>Pichiaceae</taxon>
        <taxon>Ogataea</taxon>
    </lineage>
</organism>
<dbReference type="InterPro" id="IPR052600">
    <property type="entry name" value="Nuc_rcpt_coact/corep"/>
</dbReference>
<name>A0A9P8T019_9ASCO</name>
<sequence>MGDEEAQSDYSPEANFNDPETSEEKSNLHDGSDSEHLNSGTEVDNVTEDDGATDRGKADNENMNTTIQQDAPEKPSVSSPEEDEYNPESIYEEDAKEDSTTTSEINQEATQKSVLEPVVVAKINEDPQPEDKASIEEKKDDEEEEEEEEEEKEEVEEEVETKTENWPEDARPDSPPTSANGEDVDVQLFNDVIKFFLNSSLLNDAEFQQLSPADKELRLLDEYNKANNTHVNVRVNFGATTSYNKPQMRPGETFQVLVPINPFCLRPDITQPMSPDERSSYEQYLRDEDTALSSGKWDNFPIGSRLFIGNLAVNTLSKEDVYRIFHPYGEVKQVNLKQGFGFVQYAKAEECSRAIEGEKNVPLHNRFMHLQVSKHQVQRAMEQQGKNTGSSKNNRGRSRSPDGGHNKNRSRSPINETEVKVITSNDSTPEFNNRLLKRLKQDGLFLETEHFDLPVSEVPQEASTSAAYRGVLAVVIPHHDKLDMMIYEKTSDGGIRFDEYSEISINEAIELILSAKAKRFASTSREHQSRGRSRQNNGGQNRQSKTSNQALYSSRNGKQQQQNSGSGRYGNSRYNHQYPTAYATGSNAQPFVPRPGYGTPTPPPAPYGIPSNVGFAPSYPGYQQQLYQPMGMPQVSPPQPQGNQAQLLQTMQSMDPATLQNVLSLMQQMQTQQPGSNQQTSMPQGNALSGLLNQLQNSAPGNAPPAPSYSSSLNQPSQPSNSSTSGSSSNNSQDQTNDLFETLARLKNNM</sequence>
<evidence type="ECO:0000256" key="2">
    <source>
        <dbReference type="SAM" id="MobiDB-lite"/>
    </source>
</evidence>
<reference evidence="4" key="1">
    <citation type="journal article" date="2021" name="Open Biol.">
        <title>Shared evolutionary footprints suggest mitochondrial oxidative damage underlies multiple complex I losses in fungi.</title>
        <authorList>
            <person name="Schikora-Tamarit M.A."/>
            <person name="Marcet-Houben M."/>
            <person name="Nosek J."/>
            <person name="Gabaldon T."/>
        </authorList>
    </citation>
    <scope>NUCLEOTIDE SEQUENCE</scope>
    <source>
        <strain evidence="4">NCAIM Y.01608</strain>
    </source>
</reference>
<keyword evidence="1" id="KW-0694">RNA-binding</keyword>
<feature type="compositionally biased region" description="Basic and acidic residues" evidence="2">
    <location>
        <begin position="22"/>
        <end position="36"/>
    </location>
</feature>
<dbReference type="Pfam" id="PF00076">
    <property type="entry name" value="RRM_1"/>
    <property type="match status" value="1"/>
</dbReference>
<feature type="compositionally biased region" description="Low complexity" evidence="2">
    <location>
        <begin position="708"/>
        <end position="733"/>
    </location>
</feature>
<dbReference type="SUPFAM" id="SSF54928">
    <property type="entry name" value="RNA-binding domain, RBD"/>
    <property type="match status" value="1"/>
</dbReference>
<feature type="region of interest" description="Disordered" evidence="2">
    <location>
        <begin position="522"/>
        <end position="603"/>
    </location>
</feature>
<feature type="compositionally biased region" description="Polar residues" evidence="2">
    <location>
        <begin position="572"/>
        <end position="589"/>
    </location>
</feature>
<feature type="compositionally biased region" description="Basic and acidic residues" evidence="2">
    <location>
        <begin position="160"/>
        <end position="172"/>
    </location>
</feature>
<dbReference type="AlphaFoldDB" id="A0A9P8T019"/>
<dbReference type="SMART" id="SM00360">
    <property type="entry name" value="RRM"/>
    <property type="match status" value="1"/>
</dbReference>
<dbReference type="Gene3D" id="3.30.70.330">
    <property type="match status" value="1"/>
</dbReference>
<feature type="compositionally biased region" description="Acidic residues" evidence="2">
    <location>
        <begin position="139"/>
        <end position="159"/>
    </location>
</feature>
<feature type="compositionally biased region" description="Basic and acidic residues" evidence="2">
    <location>
        <begin position="123"/>
        <end position="138"/>
    </location>
</feature>
<protein>
    <recommendedName>
        <fullName evidence="3">RRM domain-containing protein</fullName>
    </recommendedName>
</protein>
<reference evidence="4" key="2">
    <citation type="submission" date="2021-01" db="EMBL/GenBank/DDBJ databases">
        <authorList>
            <person name="Schikora-Tamarit M.A."/>
        </authorList>
    </citation>
    <scope>NUCLEOTIDE SEQUENCE</scope>
    <source>
        <strain evidence="4">NCAIM Y.01608</strain>
    </source>
</reference>
<comment type="caution">
    <text evidence="4">The sequence shown here is derived from an EMBL/GenBank/DDBJ whole genome shotgun (WGS) entry which is preliminary data.</text>
</comment>
<keyword evidence="5" id="KW-1185">Reference proteome</keyword>
<dbReference type="InterPro" id="IPR000504">
    <property type="entry name" value="RRM_dom"/>
</dbReference>
<feature type="domain" description="RRM" evidence="3">
    <location>
        <begin position="304"/>
        <end position="375"/>
    </location>
</feature>
<evidence type="ECO:0000259" key="3">
    <source>
        <dbReference type="PROSITE" id="PS50102"/>
    </source>
</evidence>
<dbReference type="PANTHER" id="PTHR23295:SF6">
    <property type="entry name" value="NEOSIN, ISOFORM A"/>
    <property type="match status" value="1"/>
</dbReference>
<dbReference type="PROSITE" id="PS50102">
    <property type="entry name" value="RRM"/>
    <property type="match status" value="1"/>
</dbReference>
<dbReference type="Proteomes" id="UP000788993">
    <property type="component" value="Unassembled WGS sequence"/>
</dbReference>
<feature type="region of interest" description="Disordered" evidence="2">
    <location>
        <begin position="373"/>
        <end position="422"/>
    </location>
</feature>
<dbReference type="EMBL" id="JAEUBD010001468">
    <property type="protein sequence ID" value="KAH3660976.1"/>
    <property type="molecule type" value="Genomic_DNA"/>
</dbReference>
<dbReference type="PANTHER" id="PTHR23295">
    <property type="entry name" value="NUCLEAR RECEPTOR COACTIVATOR 5-RELATED"/>
    <property type="match status" value="1"/>
</dbReference>
<accession>A0A9P8T019</accession>
<feature type="compositionally biased region" description="Acidic residues" evidence="2">
    <location>
        <begin position="80"/>
        <end position="96"/>
    </location>
</feature>
<evidence type="ECO:0000313" key="4">
    <source>
        <dbReference type="EMBL" id="KAH3660976.1"/>
    </source>
</evidence>
<feature type="region of interest" description="Disordered" evidence="2">
    <location>
        <begin position="694"/>
        <end position="741"/>
    </location>
</feature>
<dbReference type="GO" id="GO:0003723">
    <property type="term" value="F:RNA binding"/>
    <property type="evidence" value="ECO:0007669"/>
    <property type="project" value="UniProtKB-UniRule"/>
</dbReference>
<feature type="compositionally biased region" description="Polar residues" evidence="2">
    <location>
        <begin position="534"/>
        <end position="552"/>
    </location>
</feature>
<dbReference type="InterPro" id="IPR035979">
    <property type="entry name" value="RBD_domain_sf"/>
</dbReference>
<dbReference type="InterPro" id="IPR012677">
    <property type="entry name" value="Nucleotide-bd_a/b_plait_sf"/>
</dbReference>
<evidence type="ECO:0000313" key="5">
    <source>
        <dbReference type="Proteomes" id="UP000788993"/>
    </source>
</evidence>
<feature type="compositionally biased region" description="Polar residues" evidence="2">
    <location>
        <begin position="100"/>
        <end position="113"/>
    </location>
</feature>
<feature type="compositionally biased region" description="Low complexity" evidence="2">
    <location>
        <begin position="553"/>
        <end position="566"/>
    </location>
</feature>
<proteinExistence type="predicted"/>